<gene>
    <name evidence="1" type="ORF">GLYMA_15G235100</name>
</gene>
<organism evidence="1">
    <name type="scientific">Glycine max</name>
    <name type="common">Soybean</name>
    <name type="synonym">Glycine hispida</name>
    <dbReference type="NCBI Taxonomy" id="3847"/>
    <lineage>
        <taxon>Eukaryota</taxon>
        <taxon>Viridiplantae</taxon>
        <taxon>Streptophyta</taxon>
        <taxon>Embryophyta</taxon>
        <taxon>Tracheophyta</taxon>
        <taxon>Spermatophyta</taxon>
        <taxon>Magnoliopsida</taxon>
        <taxon>eudicotyledons</taxon>
        <taxon>Gunneridae</taxon>
        <taxon>Pentapetalae</taxon>
        <taxon>rosids</taxon>
        <taxon>fabids</taxon>
        <taxon>Fabales</taxon>
        <taxon>Fabaceae</taxon>
        <taxon>Papilionoideae</taxon>
        <taxon>50 kb inversion clade</taxon>
        <taxon>NPAAA clade</taxon>
        <taxon>indigoferoid/millettioid clade</taxon>
        <taxon>Phaseoleae</taxon>
        <taxon>Glycine</taxon>
        <taxon>Glycine subgen. Soja</taxon>
    </lineage>
</organism>
<dbReference type="EMBL" id="CM000848">
    <property type="protein sequence ID" value="KRH13376.1"/>
    <property type="molecule type" value="Genomic_DNA"/>
</dbReference>
<evidence type="ECO:0000313" key="2">
    <source>
        <dbReference type="EnsemblPlants" id="KRH13376"/>
    </source>
</evidence>
<dbReference type="EnsemblPlants" id="KRH13376">
    <property type="protein sequence ID" value="KRH13376"/>
    <property type="gene ID" value="GLYMA_15G235100"/>
</dbReference>
<dbReference type="InParanoid" id="A0A0R0G532"/>
<keyword evidence="3" id="KW-1185">Reference proteome</keyword>
<reference evidence="2" key="2">
    <citation type="submission" date="2018-02" db="UniProtKB">
        <authorList>
            <consortium name="EnsemblPlants"/>
        </authorList>
    </citation>
    <scope>IDENTIFICATION</scope>
    <source>
        <strain evidence="2">Williams 82</strain>
    </source>
</reference>
<accession>A0A0R0G532</accession>
<dbReference type="Proteomes" id="UP000008827">
    <property type="component" value="Chromosome 15"/>
</dbReference>
<name>A0A0R0G532_SOYBN</name>
<reference evidence="1 2" key="1">
    <citation type="journal article" date="2010" name="Nature">
        <title>Genome sequence of the palaeopolyploid soybean.</title>
        <authorList>
            <person name="Schmutz J."/>
            <person name="Cannon S.B."/>
            <person name="Schlueter J."/>
            <person name="Ma J."/>
            <person name="Mitros T."/>
            <person name="Nelson W."/>
            <person name="Hyten D.L."/>
            <person name="Song Q."/>
            <person name="Thelen J.J."/>
            <person name="Cheng J."/>
            <person name="Xu D."/>
            <person name="Hellsten U."/>
            <person name="May G.D."/>
            <person name="Yu Y."/>
            <person name="Sakurai T."/>
            <person name="Umezawa T."/>
            <person name="Bhattacharyya M.K."/>
            <person name="Sandhu D."/>
            <person name="Valliyodan B."/>
            <person name="Lindquist E."/>
            <person name="Peto M."/>
            <person name="Grant D."/>
            <person name="Shu S."/>
            <person name="Goodstein D."/>
            <person name="Barry K."/>
            <person name="Futrell-Griggs M."/>
            <person name="Abernathy B."/>
            <person name="Du J."/>
            <person name="Tian Z."/>
            <person name="Zhu L."/>
            <person name="Gill N."/>
            <person name="Joshi T."/>
            <person name="Libault M."/>
            <person name="Sethuraman A."/>
            <person name="Zhang X.-C."/>
            <person name="Shinozaki K."/>
            <person name="Nguyen H.T."/>
            <person name="Wing R.A."/>
            <person name="Cregan P."/>
            <person name="Specht J."/>
            <person name="Grimwood J."/>
            <person name="Rokhsar D."/>
            <person name="Stacey G."/>
            <person name="Shoemaker R.C."/>
            <person name="Jackson S.A."/>
        </authorList>
    </citation>
    <scope>NUCLEOTIDE SEQUENCE</scope>
    <source>
        <strain evidence="2">cv. Williams 82</strain>
        <tissue evidence="1">Callus</tissue>
    </source>
</reference>
<proteinExistence type="predicted"/>
<protein>
    <submittedName>
        <fullName evidence="1 2">Uncharacterized protein</fullName>
    </submittedName>
</protein>
<evidence type="ECO:0000313" key="1">
    <source>
        <dbReference type="EMBL" id="KRH13376.1"/>
    </source>
</evidence>
<reference evidence="1" key="3">
    <citation type="submission" date="2018-07" db="EMBL/GenBank/DDBJ databases">
        <title>WGS assembly of Glycine max.</title>
        <authorList>
            <person name="Schmutz J."/>
            <person name="Cannon S."/>
            <person name="Schlueter J."/>
            <person name="Ma J."/>
            <person name="Mitros T."/>
            <person name="Nelson W."/>
            <person name="Hyten D."/>
            <person name="Song Q."/>
            <person name="Thelen J."/>
            <person name="Cheng J."/>
            <person name="Xu D."/>
            <person name="Hellsten U."/>
            <person name="May G."/>
            <person name="Yu Y."/>
            <person name="Sakurai T."/>
            <person name="Umezawa T."/>
            <person name="Bhattacharyya M."/>
            <person name="Sandhu D."/>
            <person name="Valliyodan B."/>
            <person name="Lindquist E."/>
            <person name="Peto M."/>
            <person name="Grant D."/>
            <person name="Shu S."/>
            <person name="Goodstein D."/>
            <person name="Barry K."/>
            <person name="Futrell-Griggs M."/>
            <person name="Abernathy B."/>
            <person name="Du J."/>
            <person name="Tian Z."/>
            <person name="Zhu L."/>
            <person name="Gill N."/>
            <person name="Joshi T."/>
            <person name="Libault M."/>
            <person name="Sethuraman A."/>
            <person name="Zhang X."/>
            <person name="Shinozaki K."/>
            <person name="Nguyen H."/>
            <person name="Wing R."/>
            <person name="Cregan P."/>
            <person name="Specht J."/>
            <person name="Grimwood J."/>
            <person name="Rokhsar D."/>
            <person name="Stacey G."/>
            <person name="Shoemaker R."/>
            <person name="Jackson S."/>
        </authorList>
    </citation>
    <scope>NUCLEOTIDE SEQUENCE</scope>
    <source>
        <tissue evidence="1">Callus</tissue>
    </source>
</reference>
<dbReference type="Gramene" id="KRH13376">
    <property type="protein sequence ID" value="KRH13376"/>
    <property type="gene ID" value="GLYMA_15G235100"/>
</dbReference>
<sequence>MAYSNKNYKTIVNKSLVCFFHTLIPGFPTSPSLTFFHILNFHFIESSLFSFFSRHFTLTTIGIMDMNDVKT</sequence>
<evidence type="ECO:0000313" key="3">
    <source>
        <dbReference type="Proteomes" id="UP000008827"/>
    </source>
</evidence>
<dbReference type="AlphaFoldDB" id="A0A0R0G532"/>